<keyword evidence="2" id="KW-1185">Reference proteome</keyword>
<dbReference type="Proteomes" id="UP001249851">
    <property type="component" value="Unassembled WGS sequence"/>
</dbReference>
<gene>
    <name evidence="1" type="ORF">P5673_028730</name>
</gene>
<dbReference type="EMBL" id="JARQWQ010000109">
    <property type="protein sequence ID" value="KAK2550531.1"/>
    <property type="molecule type" value="Genomic_DNA"/>
</dbReference>
<protein>
    <submittedName>
        <fullName evidence="1">Uncharacterized protein</fullName>
    </submittedName>
</protein>
<comment type="caution">
    <text evidence="1">The sequence shown here is derived from an EMBL/GenBank/DDBJ whole genome shotgun (WGS) entry which is preliminary data.</text>
</comment>
<dbReference type="PANTHER" id="PTHR34615:SF1">
    <property type="entry name" value="PX DOMAIN-CONTAINING PROTEIN"/>
    <property type="match status" value="1"/>
</dbReference>
<reference evidence="1" key="1">
    <citation type="journal article" date="2023" name="G3 (Bethesda)">
        <title>Whole genome assembly and annotation of the endangered Caribbean coral Acropora cervicornis.</title>
        <authorList>
            <person name="Selwyn J.D."/>
            <person name="Vollmer S.V."/>
        </authorList>
    </citation>
    <scope>NUCLEOTIDE SEQUENCE</scope>
    <source>
        <strain evidence="1">K2</strain>
    </source>
</reference>
<name>A0AAD9UUL1_ACRCE</name>
<dbReference type="PANTHER" id="PTHR34615">
    <property type="entry name" value="PX DOMAIN-CONTAINING PROTEIN"/>
    <property type="match status" value="1"/>
</dbReference>
<proteinExistence type="predicted"/>
<accession>A0AAD9UUL1</accession>
<organism evidence="1 2">
    <name type="scientific">Acropora cervicornis</name>
    <name type="common">Staghorn coral</name>
    <dbReference type="NCBI Taxonomy" id="6130"/>
    <lineage>
        <taxon>Eukaryota</taxon>
        <taxon>Metazoa</taxon>
        <taxon>Cnidaria</taxon>
        <taxon>Anthozoa</taxon>
        <taxon>Hexacorallia</taxon>
        <taxon>Scleractinia</taxon>
        <taxon>Astrocoeniina</taxon>
        <taxon>Acroporidae</taxon>
        <taxon>Acropora</taxon>
    </lineage>
</organism>
<evidence type="ECO:0000313" key="2">
    <source>
        <dbReference type="Proteomes" id="UP001249851"/>
    </source>
</evidence>
<sequence length="107" mass="12429">MATFRVAPLIANDLNLIDEEEALLLSEVNTSKNLDIPFWKYDKFDLDSLTDDECKSEFRFLEHDIYGLLEVLDLPDKITCPNRFSVYSDEALRLLFNVLRIPVDTKT</sequence>
<dbReference type="AlphaFoldDB" id="A0AAD9UUL1"/>
<reference evidence="1" key="2">
    <citation type="journal article" date="2023" name="Science">
        <title>Genomic signatures of disease resistance in endangered staghorn corals.</title>
        <authorList>
            <person name="Vollmer S.V."/>
            <person name="Selwyn J.D."/>
            <person name="Despard B.A."/>
            <person name="Roesel C.L."/>
        </authorList>
    </citation>
    <scope>NUCLEOTIDE SEQUENCE</scope>
    <source>
        <strain evidence="1">K2</strain>
    </source>
</reference>
<evidence type="ECO:0000313" key="1">
    <source>
        <dbReference type="EMBL" id="KAK2550531.1"/>
    </source>
</evidence>